<dbReference type="Proteomes" id="UP000462931">
    <property type="component" value="Unassembled WGS sequence"/>
</dbReference>
<keyword evidence="2" id="KW-1185">Reference proteome</keyword>
<evidence type="ECO:0000313" key="2">
    <source>
        <dbReference type="Proteomes" id="UP000462931"/>
    </source>
</evidence>
<evidence type="ECO:0000313" key="1">
    <source>
        <dbReference type="EMBL" id="MRX47792.1"/>
    </source>
</evidence>
<organism evidence="1 2">
    <name type="scientific">Pedobacter puniceum</name>
    <dbReference type="NCBI Taxonomy" id="2666136"/>
    <lineage>
        <taxon>Bacteria</taxon>
        <taxon>Pseudomonadati</taxon>
        <taxon>Bacteroidota</taxon>
        <taxon>Sphingobacteriia</taxon>
        <taxon>Sphingobacteriales</taxon>
        <taxon>Sphingobacteriaceae</taxon>
        <taxon>Pedobacter</taxon>
    </lineage>
</organism>
<accession>A0A7K0FPL5</accession>
<dbReference type="AlphaFoldDB" id="A0A7K0FPL5"/>
<protein>
    <submittedName>
        <fullName evidence="1">Fumarate hydratase</fullName>
    </submittedName>
</protein>
<sequence>MLNFTVGFFNEMMIRYHKSKLLYAVFFISLQACSFNEQVPSTGDAFLQGTWTEDSIPLKNQLVNYEQYQFKFTCDSFYLQINTHSKVNLYGGECYNTDTWSEYVKGTYTVVADTLKLNGAFVTQDYKYKPENSCYRFGKFEYDFLMQKKHQDTLQIKSKLQTLPHLIVLKERTSCKL</sequence>
<comment type="caution">
    <text evidence="1">The sequence shown here is derived from an EMBL/GenBank/DDBJ whole genome shotgun (WGS) entry which is preliminary data.</text>
</comment>
<name>A0A7K0FPL5_9SPHI</name>
<dbReference type="EMBL" id="WKJI01000002">
    <property type="protein sequence ID" value="MRX47792.1"/>
    <property type="molecule type" value="Genomic_DNA"/>
</dbReference>
<proteinExistence type="predicted"/>
<gene>
    <name evidence="1" type="ORF">GJJ64_11355</name>
</gene>
<reference evidence="1 2" key="1">
    <citation type="submission" date="2019-11" db="EMBL/GenBank/DDBJ databases">
        <authorList>
            <person name="Cheng Q."/>
            <person name="Yang Z."/>
        </authorList>
    </citation>
    <scope>NUCLEOTIDE SEQUENCE [LARGE SCALE GENOMIC DNA]</scope>
    <source>
        <strain evidence="1 2">HX-22-1</strain>
    </source>
</reference>
<dbReference type="RefSeq" id="WP_052176853.1">
    <property type="nucleotide sequence ID" value="NZ_WKJI01000002.1"/>
</dbReference>